<dbReference type="Pfam" id="PF10459">
    <property type="entry name" value="Peptidase_S46"/>
    <property type="match status" value="1"/>
</dbReference>
<evidence type="ECO:0000313" key="9">
    <source>
        <dbReference type="Proteomes" id="UP000886722"/>
    </source>
</evidence>
<dbReference type="GO" id="GO:0043171">
    <property type="term" value="P:peptide catabolic process"/>
    <property type="evidence" value="ECO:0007669"/>
    <property type="project" value="UniProtKB-UniRule"/>
</dbReference>
<dbReference type="GO" id="GO:0006508">
    <property type="term" value="P:proteolysis"/>
    <property type="evidence" value="ECO:0007669"/>
    <property type="project" value="UniProtKB-KW"/>
</dbReference>
<comment type="caution">
    <text evidence="8">The sequence shown here is derived from an EMBL/GenBank/DDBJ whole genome shotgun (WGS) entry which is preliminary data.</text>
</comment>
<dbReference type="Proteomes" id="UP000886722">
    <property type="component" value="Unassembled WGS sequence"/>
</dbReference>
<dbReference type="GO" id="GO:0008239">
    <property type="term" value="F:dipeptidyl-peptidase activity"/>
    <property type="evidence" value="ECO:0007669"/>
    <property type="project" value="UniProtKB-UniRule"/>
</dbReference>
<comment type="similarity">
    <text evidence="1 7">Belongs to the peptidase S46 family.</text>
</comment>
<dbReference type="Gene3D" id="2.40.10.10">
    <property type="entry name" value="Trypsin-like serine proteases"/>
    <property type="match status" value="1"/>
</dbReference>
<dbReference type="AlphaFoldDB" id="A0A9D1GGL5"/>
<evidence type="ECO:0000256" key="5">
    <source>
        <dbReference type="ARBA" id="ARBA00022801"/>
    </source>
</evidence>
<comment type="function">
    <text evidence="7">Catalyzes the removal of dipeptides from the N-terminus of oligopeptides.</text>
</comment>
<name>A0A9D1GGL5_9BACT</name>
<sequence>MKLKKSLAALLAATIAVSPAVADEGMWLLPFLKQQNSEQLKKAGLLVDIDDIYNPDSTSMKDAVVIFGGGCTGEIISPEGLILTNHHCGYDAIQQHSTVEHDYLTDGFWAMEKKDELPTPGLQVRFIEKIEEVTDSINKAVEESGNEMNAFSTLFLNKQARKMAGEEFLAENPFAEVVIKPFYGGNRYFMFTITVYNDVRMVGAPPSSIGKFGADTDNWMWPRHTGDFSLFRVYTAPDGKPAEYSADNVPMKPKRYFNISLKGVAENDYAMIMGFPGTTNRYYTSWEIEDMRDVVNATRINMRGVRQAEMLDEMLADPAVRIQYASKYARSSNYHKNAIGMNRGIDKLDVIGEKQKEEEALRQWSRANNHPEYIAALDSIEAVMKELSSVNYAYYQLLEGIAIAVEFSQVPPTGALIKALKEKNQPRVDSLMTILKENYGKFADKNYNRKVDRRVAKAMLKAYRDAVPEGERLAIFDLIDKKFKGDIDRYVDAAFEKSVFAGDANFEKFCKKPSAKALENDLMVALRNAYIEKSIELSGKRKPLNDRLTRAKKIYIKGLLDMAGDAPTYPDANFTIRMTYGNVLPYSPADGVDYRYYTTQRGILEKEDPDNWEFVVPAKLKELIINKDFGEYAMENGDLPCCFLSNNDITGGNSGSPVINANGELIGAAFDGNWEAMSGDIVFEKDLQRCINVDIRYVLFIIDKYAGAKNLIDEMTIIR</sequence>
<dbReference type="PANTHER" id="PTHR38469">
    <property type="entry name" value="PERIPLASMIC PEPTIDASE SUBFAMILY S1B"/>
    <property type="match status" value="1"/>
</dbReference>
<dbReference type="EMBL" id="DVKT01000066">
    <property type="protein sequence ID" value="HIT40147.1"/>
    <property type="molecule type" value="Genomic_DNA"/>
</dbReference>
<evidence type="ECO:0000256" key="2">
    <source>
        <dbReference type="ARBA" id="ARBA00022438"/>
    </source>
</evidence>
<dbReference type="InterPro" id="IPR009003">
    <property type="entry name" value="Peptidase_S1_PA"/>
</dbReference>
<dbReference type="GO" id="GO:0070009">
    <property type="term" value="F:serine-type aminopeptidase activity"/>
    <property type="evidence" value="ECO:0007669"/>
    <property type="project" value="UniProtKB-UniRule"/>
</dbReference>
<feature type="signal peptide" evidence="7">
    <location>
        <begin position="1"/>
        <end position="22"/>
    </location>
</feature>
<reference evidence="8" key="1">
    <citation type="submission" date="2020-10" db="EMBL/GenBank/DDBJ databases">
        <authorList>
            <person name="Gilroy R."/>
        </authorList>
    </citation>
    <scope>NUCLEOTIDE SEQUENCE</scope>
    <source>
        <strain evidence="8">21143</strain>
    </source>
</reference>
<evidence type="ECO:0000256" key="3">
    <source>
        <dbReference type="ARBA" id="ARBA00022670"/>
    </source>
</evidence>
<keyword evidence="4 7" id="KW-0732">Signal</keyword>
<dbReference type="InterPro" id="IPR019500">
    <property type="entry name" value="Pep_S46"/>
</dbReference>
<dbReference type="EC" id="3.4.14.-" evidence="7"/>
<feature type="chain" id="PRO_5039758619" description="Dipeptidyl-peptidase" evidence="7">
    <location>
        <begin position="23"/>
        <end position="719"/>
    </location>
</feature>
<evidence type="ECO:0000256" key="1">
    <source>
        <dbReference type="ARBA" id="ARBA00010491"/>
    </source>
</evidence>
<proteinExistence type="inferred from homology"/>
<gene>
    <name evidence="8" type="ORF">IAD06_08965</name>
</gene>
<evidence type="ECO:0000256" key="4">
    <source>
        <dbReference type="ARBA" id="ARBA00022729"/>
    </source>
</evidence>
<evidence type="ECO:0000256" key="6">
    <source>
        <dbReference type="ARBA" id="ARBA00022825"/>
    </source>
</evidence>
<evidence type="ECO:0000313" key="8">
    <source>
        <dbReference type="EMBL" id="HIT40147.1"/>
    </source>
</evidence>
<reference evidence="8" key="2">
    <citation type="journal article" date="2021" name="PeerJ">
        <title>Extensive microbial diversity within the chicken gut microbiome revealed by metagenomics and culture.</title>
        <authorList>
            <person name="Gilroy R."/>
            <person name="Ravi A."/>
            <person name="Getino M."/>
            <person name="Pursley I."/>
            <person name="Horton D.L."/>
            <person name="Alikhan N.F."/>
            <person name="Baker D."/>
            <person name="Gharbi K."/>
            <person name="Hall N."/>
            <person name="Watson M."/>
            <person name="Adriaenssens E.M."/>
            <person name="Foster-Nyarko E."/>
            <person name="Jarju S."/>
            <person name="Secka A."/>
            <person name="Antonio M."/>
            <person name="Oren A."/>
            <person name="Chaudhuri R.R."/>
            <person name="La Ragione R."/>
            <person name="Hildebrand F."/>
            <person name="Pallen M.J."/>
        </authorList>
    </citation>
    <scope>NUCLEOTIDE SEQUENCE</scope>
    <source>
        <strain evidence="8">21143</strain>
    </source>
</reference>
<protein>
    <recommendedName>
        <fullName evidence="7">Dipeptidyl-peptidase</fullName>
        <ecNumber evidence="7">3.4.14.-</ecNumber>
    </recommendedName>
</protein>
<dbReference type="SUPFAM" id="SSF50494">
    <property type="entry name" value="Trypsin-like serine proteases"/>
    <property type="match status" value="1"/>
</dbReference>
<dbReference type="InterPro" id="IPR043504">
    <property type="entry name" value="Peptidase_S1_PA_chymotrypsin"/>
</dbReference>
<accession>A0A9D1GGL5</accession>
<keyword evidence="6 7" id="KW-0720">Serine protease</keyword>
<dbReference type="PANTHER" id="PTHR38469:SF1">
    <property type="entry name" value="PERIPLASMIC PEPTIDASE SUBFAMILY S1B"/>
    <property type="match status" value="1"/>
</dbReference>
<keyword evidence="5 7" id="KW-0378">Hydrolase</keyword>
<keyword evidence="3 7" id="KW-0645">Protease</keyword>
<keyword evidence="2 7" id="KW-0031">Aminopeptidase</keyword>
<organism evidence="8 9">
    <name type="scientific">Candidatus Caccoplasma intestinavium</name>
    <dbReference type="NCBI Taxonomy" id="2840716"/>
    <lineage>
        <taxon>Bacteria</taxon>
        <taxon>Pseudomonadati</taxon>
        <taxon>Bacteroidota</taxon>
        <taxon>Bacteroidia</taxon>
        <taxon>Bacteroidales</taxon>
        <taxon>Bacteroidaceae</taxon>
        <taxon>Bacteroidaceae incertae sedis</taxon>
        <taxon>Candidatus Caccoplasma</taxon>
    </lineage>
</organism>
<evidence type="ECO:0000256" key="7">
    <source>
        <dbReference type="RuleBase" id="RU366067"/>
    </source>
</evidence>